<evidence type="ECO:0000313" key="5">
    <source>
        <dbReference type="Proteomes" id="UP000663827"/>
    </source>
</evidence>
<evidence type="ECO:0000256" key="2">
    <source>
        <dbReference type="SAM" id="Coils"/>
    </source>
</evidence>
<organism evidence="4 5">
    <name type="scientific">Rhizoctonia solani</name>
    <dbReference type="NCBI Taxonomy" id="456999"/>
    <lineage>
        <taxon>Eukaryota</taxon>
        <taxon>Fungi</taxon>
        <taxon>Dikarya</taxon>
        <taxon>Basidiomycota</taxon>
        <taxon>Agaricomycotina</taxon>
        <taxon>Agaricomycetes</taxon>
        <taxon>Cantharellales</taxon>
        <taxon>Ceratobasidiaceae</taxon>
        <taxon>Rhizoctonia</taxon>
    </lineage>
</organism>
<evidence type="ECO:0000256" key="1">
    <source>
        <dbReference type="ARBA" id="ARBA00022741"/>
    </source>
</evidence>
<evidence type="ECO:0000313" key="4">
    <source>
        <dbReference type="EMBL" id="CAE7100275.1"/>
    </source>
</evidence>
<dbReference type="InterPro" id="IPR025662">
    <property type="entry name" value="Sigma_54_int_dom_ATP-bd_1"/>
</dbReference>
<name>A0A8H3DVC0_9AGAM</name>
<dbReference type="PROSITE" id="PS00675">
    <property type="entry name" value="SIGMA54_INTERACT_1"/>
    <property type="match status" value="1"/>
</dbReference>
<reference evidence="4" key="1">
    <citation type="submission" date="2021-01" db="EMBL/GenBank/DDBJ databases">
        <authorList>
            <person name="Kaushik A."/>
        </authorList>
    </citation>
    <scope>NUCLEOTIDE SEQUENCE</scope>
    <source>
        <strain evidence="4">AG5</strain>
    </source>
</reference>
<feature type="coiled-coil region" evidence="2">
    <location>
        <begin position="283"/>
        <end position="313"/>
    </location>
</feature>
<dbReference type="Gene3D" id="3.40.50.300">
    <property type="entry name" value="P-loop containing nucleotide triphosphate hydrolases"/>
    <property type="match status" value="1"/>
</dbReference>
<accession>A0A8H3DVC0</accession>
<keyword evidence="1" id="KW-0547">Nucleotide-binding</keyword>
<gene>
    <name evidence="4" type="ORF">RDB_LOCUS40001</name>
</gene>
<dbReference type="Proteomes" id="UP000663827">
    <property type="component" value="Unassembled WGS sequence"/>
</dbReference>
<dbReference type="Pfam" id="PF04548">
    <property type="entry name" value="AIG1"/>
    <property type="match status" value="1"/>
</dbReference>
<comment type="caution">
    <text evidence="4">The sequence shown here is derived from an EMBL/GenBank/DDBJ whole genome shotgun (WGS) entry which is preliminary data.</text>
</comment>
<dbReference type="GO" id="GO:0005525">
    <property type="term" value="F:GTP binding"/>
    <property type="evidence" value="ECO:0007669"/>
    <property type="project" value="InterPro"/>
</dbReference>
<evidence type="ECO:0000259" key="3">
    <source>
        <dbReference type="Pfam" id="PF04548"/>
    </source>
</evidence>
<dbReference type="InterPro" id="IPR006703">
    <property type="entry name" value="G_AIG1"/>
</dbReference>
<dbReference type="PANTHER" id="PTHR32046:SF12">
    <property type="entry name" value="AIG1-TYPE G DOMAIN-CONTAINING PROTEIN"/>
    <property type="match status" value="1"/>
</dbReference>
<dbReference type="SUPFAM" id="SSF52540">
    <property type="entry name" value="P-loop containing nucleoside triphosphate hydrolases"/>
    <property type="match status" value="2"/>
</dbReference>
<dbReference type="EMBL" id="CAJNJQ010000792">
    <property type="protein sequence ID" value="CAE7100275.1"/>
    <property type="molecule type" value="Genomic_DNA"/>
</dbReference>
<feature type="domain" description="AIG1-type G" evidence="3">
    <location>
        <begin position="31"/>
        <end position="181"/>
    </location>
</feature>
<dbReference type="PANTHER" id="PTHR32046">
    <property type="entry name" value="G DOMAIN-CONTAINING PROTEIN"/>
    <property type="match status" value="1"/>
</dbReference>
<dbReference type="AlphaFoldDB" id="A0A8H3DVC0"/>
<keyword evidence="2" id="KW-0175">Coiled coil</keyword>
<dbReference type="InterPro" id="IPR027417">
    <property type="entry name" value="P-loop_NTPase"/>
</dbReference>
<proteinExistence type="predicted"/>
<sequence length="516" mass="57785">MVTSTPVVYIKPPKGVPKPSALQSPRKNEITILLIGETGSGKTAFMSLLANLFHGCDPLELEEMNDKANESGHNKTQSQTKDATLYIINTSTGIKIRILDTPGLADTKGLKEDEVHKERINHAIQSNLKYIDAVCILANGTVERLGMATEYTLNQITKMFPYSIIDNIGFIFTHCDEFTRHVKLGDLPEALKAIRSSRDWVIQNPLAYNKSYRELAGDPSIAATLLKKGRRNLRDSYEAAVEKLNDWVGWLDSRKIQPTHEILRLYQMSTDIETQMSATWQRIARLSKEREEAKKLEHDLNGAKMSKKDVEERIKAQTEPTWETVETEEYNTICIEPTCHSNCHISCSIPFSLDGATLGNCCSAFPANWGSTARGLAAECTECGHTAQEHRHHYHKHEKKPRPIPEETKEALRSAATSEQTAAAALIFAEQRIKTSNADIQKAQATIRGLIEGYNQLALSHDFVGHIRSAIKMLQAHKSNLETEGAAEGDIQLIDQNIEQFQCKLDLLQEKREAGR</sequence>
<protein>
    <recommendedName>
        <fullName evidence="3">AIG1-type G domain-containing protein</fullName>
    </recommendedName>
</protein>